<dbReference type="EMBL" id="UINC01026240">
    <property type="protein sequence ID" value="SVB03327.1"/>
    <property type="molecule type" value="Genomic_DNA"/>
</dbReference>
<evidence type="ECO:0000259" key="1">
    <source>
        <dbReference type="Pfam" id="PF23500"/>
    </source>
</evidence>
<reference evidence="2" key="1">
    <citation type="submission" date="2018-05" db="EMBL/GenBank/DDBJ databases">
        <authorList>
            <person name="Lanie J.A."/>
            <person name="Ng W.-L."/>
            <person name="Kazmierczak K.M."/>
            <person name="Andrzejewski T.M."/>
            <person name="Davidsen T.M."/>
            <person name="Wayne K.J."/>
            <person name="Tettelin H."/>
            <person name="Glass J.I."/>
            <person name="Rusch D."/>
            <person name="Podicherti R."/>
            <person name="Tsui H.-C.T."/>
            <person name="Winkler M.E."/>
        </authorList>
    </citation>
    <scope>NUCLEOTIDE SEQUENCE</scope>
</reference>
<dbReference type="InterPro" id="IPR013428">
    <property type="entry name" value="Membrane-bound_put_N"/>
</dbReference>
<gene>
    <name evidence="2" type="ORF">METZ01_LOCUS156181</name>
</gene>
<feature type="domain" description="DUF7133" evidence="1">
    <location>
        <begin position="23"/>
        <end position="400"/>
    </location>
</feature>
<dbReference type="Pfam" id="PF23500">
    <property type="entry name" value="DUF7133"/>
    <property type="match status" value="1"/>
</dbReference>
<dbReference type="NCBIfam" id="TIGR02604">
    <property type="entry name" value="Piru_Ver_Nterm"/>
    <property type="match status" value="1"/>
</dbReference>
<sequence>MIRFTILAGVLPAALVAAPGPLSPAEALGAFQVEPGALVELAAAEPLVSDPVALCFGDVGRMFVVEGRSYPQLGESPLTLGTVALLEDADGDGRFEKRTTFADGFTFPNGILPWGGGVFLTCAPDIWFLKDTTGDGRADVRQIVLTGFGTESSSEQLRVASPTLGPDGWVYITSGLTDAKVTSPLHPSRLAVKGKRQDGRFHPETFVYESLAGAGQFGQCFDALGHRFVSSNRNPLMHVVLSPDILKRNPHFAFTETVENVVPVAARVYPISPDTTAATYIPSLINQQHTGTYTSASGICIRGGSAFICEPAQNLVQRQRLRPSGATFLAEHPTPGRDFLASPDQWFRPVHTTVGPDGALYVCDMVRQYIDHPRYLPEPIRGKLPFRAGTDKGRIWRVVQLGVAAEKQTVEARAAALKTLQLSQGKPGDAPPLAKLERLANSSDARLRFQAALQLGQVQDAKKTKPLAQVLSARVDDKWTRAAVFSSMGDWSVELLDELANQRLPKRQSLAPALAALGQFIAKTRSPQETGGVVSRHLDADFGWREHERTALLGGIIDGSSSSVADLVAGQPKASAN</sequence>
<dbReference type="InterPro" id="IPR011042">
    <property type="entry name" value="6-blade_b-propeller_TolB-like"/>
</dbReference>
<evidence type="ECO:0000313" key="2">
    <source>
        <dbReference type="EMBL" id="SVB03327.1"/>
    </source>
</evidence>
<dbReference type="InterPro" id="IPR055557">
    <property type="entry name" value="DUF7133"/>
</dbReference>
<dbReference type="InterPro" id="IPR011041">
    <property type="entry name" value="Quinoprot_gluc/sorb_DH_b-prop"/>
</dbReference>
<accession>A0A382AQU0</accession>
<dbReference type="PANTHER" id="PTHR33546">
    <property type="entry name" value="LARGE, MULTIFUNCTIONAL SECRETED PROTEIN-RELATED"/>
    <property type="match status" value="1"/>
</dbReference>
<feature type="non-terminal residue" evidence="2">
    <location>
        <position position="577"/>
    </location>
</feature>
<organism evidence="2">
    <name type="scientific">marine metagenome</name>
    <dbReference type="NCBI Taxonomy" id="408172"/>
    <lineage>
        <taxon>unclassified sequences</taxon>
        <taxon>metagenomes</taxon>
        <taxon>ecological metagenomes</taxon>
    </lineage>
</organism>
<name>A0A382AQU0_9ZZZZ</name>
<dbReference type="SUPFAM" id="SSF50952">
    <property type="entry name" value="Soluble quinoprotein glucose dehydrogenase"/>
    <property type="match status" value="1"/>
</dbReference>
<dbReference type="AlphaFoldDB" id="A0A382AQU0"/>
<proteinExistence type="predicted"/>
<dbReference type="Gene3D" id="2.120.10.30">
    <property type="entry name" value="TolB, C-terminal domain"/>
    <property type="match status" value="1"/>
</dbReference>
<protein>
    <recommendedName>
        <fullName evidence="1">DUF7133 domain-containing protein</fullName>
    </recommendedName>
</protein>
<dbReference type="PANTHER" id="PTHR33546:SF1">
    <property type="entry name" value="LARGE, MULTIFUNCTIONAL SECRETED PROTEIN"/>
    <property type="match status" value="1"/>
</dbReference>